<keyword evidence="4" id="KW-1185">Reference proteome</keyword>
<sequence>MTKSVALNKTWWKYASVIIDGMTKWTTRLPHFRRIHKHLDKKDFLDVHNKGSMIENAGRFMDFNNANFKDDTNFLVNDMFRKVKIDFLLVGHTHENIDQMFSRSSVRLRRKQAWTLEEMMEMQRFKFFKDEEGHVVMQHKQYSSSHIWLPETPLRRLESEPAAEGPGFIKPVPFTEEGLGKLTAGSGRGREEGASRHSGLKIH</sequence>
<dbReference type="Proteomes" id="UP001190700">
    <property type="component" value="Unassembled WGS sequence"/>
</dbReference>
<gene>
    <name evidence="3" type="ORF">CYMTET_28923</name>
</gene>
<comment type="caution">
    <text evidence="3">The sequence shown here is derived from an EMBL/GenBank/DDBJ whole genome shotgun (WGS) entry which is preliminary data.</text>
</comment>
<proteinExistence type="predicted"/>
<feature type="region of interest" description="Disordered" evidence="1">
    <location>
        <begin position="179"/>
        <end position="203"/>
    </location>
</feature>
<accession>A0AAE0KVR1</accession>
<name>A0AAE0KVR1_9CHLO</name>
<feature type="domain" description="DUF7869" evidence="2">
    <location>
        <begin position="77"/>
        <end position="122"/>
    </location>
</feature>
<reference evidence="3 4" key="1">
    <citation type="journal article" date="2015" name="Genome Biol. Evol.">
        <title>Comparative Genomics of a Bacterivorous Green Alga Reveals Evolutionary Causalities and Consequences of Phago-Mixotrophic Mode of Nutrition.</title>
        <authorList>
            <person name="Burns J.A."/>
            <person name="Paasch A."/>
            <person name="Narechania A."/>
            <person name="Kim E."/>
        </authorList>
    </citation>
    <scope>NUCLEOTIDE SEQUENCE [LARGE SCALE GENOMIC DNA]</scope>
    <source>
        <strain evidence="3 4">PLY_AMNH</strain>
    </source>
</reference>
<evidence type="ECO:0000313" key="3">
    <source>
        <dbReference type="EMBL" id="KAK3262205.1"/>
    </source>
</evidence>
<dbReference type="Pfam" id="PF25273">
    <property type="entry name" value="DUF7869"/>
    <property type="match status" value="1"/>
</dbReference>
<evidence type="ECO:0000313" key="4">
    <source>
        <dbReference type="Proteomes" id="UP001190700"/>
    </source>
</evidence>
<dbReference type="AlphaFoldDB" id="A0AAE0KVR1"/>
<evidence type="ECO:0000259" key="2">
    <source>
        <dbReference type="Pfam" id="PF25273"/>
    </source>
</evidence>
<evidence type="ECO:0000256" key="1">
    <source>
        <dbReference type="SAM" id="MobiDB-lite"/>
    </source>
</evidence>
<organism evidence="3 4">
    <name type="scientific">Cymbomonas tetramitiformis</name>
    <dbReference type="NCBI Taxonomy" id="36881"/>
    <lineage>
        <taxon>Eukaryota</taxon>
        <taxon>Viridiplantae</taxon>
        <taxon>Chlorophyta</taxon>
        <taxon>Pyramimonadophyceae</taxon>
        <taxon>Pyramimonadales</taxon>
        <taxon>Pyramimonadaceae</taxon>
        <taxon>Cymbomonas</taxon>
    </lineage>
</organism>
<dbReference type="EMBL" id="LGRX02016386">
    <property type="protein sequence ID" value="KAK3262205.1"/>
    <property type="molecule type" value="Genomic_DNA"/>
</dbReference>
<dbReference type="InterPro" id="IPR057191">
    <property type="entry name" value="DUF7869"/>
</dbReference>
<protein>
    <recommendedName>
        <fullName evidence="2">DUF7869 domain-containing protein</fullName>
    </recommendedName>
</protein>
<dbReference type="PANTHER" id="PTHR33153:SF3">
    <property type="entry name" value="TRAFFICKING PROTEIN PARTICLE COMPLEX SUBUNIT 11 DOMAIN-CONTAINING PROTEIN"/>
    <property type="match status" value="1"/>
</dbReference>
<dbReference type="PANTHER" id="PTHR33153">
    <property type="entry name" value="MYND-TYPE DOMAIN-CONTAINING PROTEIN"/>
    <property type="match status" value="1"/>
</dbReference>